<evidence type="ECO:0000256" key="1">
    <source>
        <dbReference type="ARBA" id="ARBA00004651"/>
    </source>
</evidence>
<dbReference type="Pfam" id="PF09335">
    <property type="entry name" value="VTT_dom"/>
    <property type="match status" value="1"/>
</dbReference>
<dbReference type="PANTHER" id="PTHR30353:SF0">
    <property type="entry name" value="TRANSMEMBRANE PROTEIN"/>
    <property type="match status" value="1"/>
</dbReference>
<evidence type="ECO:0000256" key="2">
    <source>
        <dbReference type="ARBA" id="ARBA00010792"/>
    </source>
</evidence>
<dbReference type="PANTHER" id="PTHR30353">
    <property type="entry name" value="INNER MEMBRANE PROTEIN DEDA-RELATED"/>
    <property type="match status" value="1"/>
</dbReference>
<dbReference type="GO" id="GO:0005886">
    <property type="term" value="C:plasma membrane"/>
    <property type="evidence" value="ECO:0007669"/>
    <property type="project" value="UniProtKB-SubCell"/>
</dbReference>
<comment type="similarity">
    <text evidence="2 7">Belongs to the DedA family.</text>
</comment>
<dbReference type="HOGENOM" id="CLU_044208_6_1_9"/>
<protein>
    <submittedName>
        <fullName evidence="9">SNARE associated Golgi protein-like protein</fullName>
    </submittedName>
</protein>
<dbReference type="InterPro" id="IPR032816">
    <property type="entry name" value="VTT_dom"/>
</dbReference>
<dbReference type="RefSeq" id="WP_013626187.1">
    <property type="nucleotide sequence ID" value="NC_015172.1"/>
</dbReference>
<evidence type="ECO:0000256" key="6">
    <source>
        <dbReference type="ARBA" id="ARBA00023136"/>
    </source>
</evidence>
<dbReference type="STRING" id="645991.Sgly_3196"/>
<dbReference type="Proteomes" id="UP000007488">
    <property type="component" value="Chromosome"/>
</dbReference>
<name>F0T1N8_SYNGF</name>
<feature type="transmembrane region" description="Helical" evidence="7">
    <location>
        <begin position="188"/>
        <end position="206"/>
    </location>
</feature>
<accession>F0T1N8</accession>
<keyword evidence="4 7" id="KW-0812">Transmembrane</keyword>
<evidence type="ECO:0000259" key="8">
    <source>
        <dbReference type="Pfam" id="PF09335"/>
    </source>
</evidence>
<organism evidence="9 10">
    <name type="scientific">Syntrophobotulus glycolicus (strain DSM 8271 / FlGlyR)</name>
    <dbReference type="NCBI Taxonomy" id="645991"/>
    <lineage>
        <taxon>Bacteria</taxon>
        <taxon>Bacillati</taxon>
        <taxon>Bacillota</taxon>
        <taxon>Clostridia</taxon>
        <taxon>Eubacteriales</taxon>
        <taxon>Desulfitobacteriaceae</taxon>
        <taxon>Syntrophobotulus</taxon>
    </lineage>
</organism>
<evidence type="ECO:0000256" key="7">
    <source>
        <dbReference type="RuleBase" id="RU367016"/>
    </source>
</evidence>
<dbReference type="InterPro" id="IPR058127">
    <property type="entry name" value="DedA"/>
</dbReference>
<keyword evidence="5 7" id="KW-1133">Transmembrane helix</keyword>
<dbReference type="NCBIfam" id="NF008102">
    <property type="entry name" value="PRK10847.1"/>
    <property type="match status" value="1"/>
</dbReference>
<feature type="domain" description="VTT" evidence="8">
    <location>
        <begin position="49"/>
        <end position="174"/>
    </location>
</feature>
<evidence type="ECO:0000256" key="4">
    <source>
        <dbReference type="ARBA" id="ARBA00022692"/>
    </source>
</evidence>
<dbReference type="EMBL" id="CP002547">
    <property type="protein sequence ID" value="ADY57462.1"/>
    <property type="molecule type" value="Genomic_DNA"/>
</dbReference>
<evidence type="ECO:0000256" key="5">
    <source>
        <dbReference type="ARBA" id="ARBA00022989"/>
    </source>
</evidence>
<keyword evidence="10" id="KW-1185">Reference proteome</keyword>
<dbReference type="AlphaFoldDB" id="F0T1N8"/>
<evidence type="ECO:0000313" key="10">
    <source>
        <dbReference type="Proteomes" id="UP000007488"/>
    </source>
</evidence>
<reference evidence="10" key="2">
    <citation type="submission" date="2011-02" db="EMBL/GenBank/DDBJ databases">
        <title>The complete genome of Syntrophobotulus glycolicus DSM 8271.</title>
        <authorList>
            <person name="Lucas S."/>
            <person name="Copeland A."/>
            <person name="Lapidus A."/>
            <person name="Bruce D."/>
            <person name="Goodwin L."/>
            <person name="Pitluck S."/>
            <person name="Kyrpides N."/>
            <person name="Mavromatis K."/>
            <person name="Pagani I."/>
            <person name="Ivanova N."/>
            <person name="Mikhailova N."/>
            <person name="Chertkov O."/>
            <person name="Held B."/>
            <person name="Detter J.C."/>
            <person name="Tapia R."/>
            <person name="Han C."/>
            <person name="Land M."/>
            <person name="Hauser L."/>
            <person name="Markowitz V."/>
            <person name="Cheng J.-F."/>
            <person name="Hugenholtz P."/>
            <person name="Woyke T."/>
            <person name="Wu D."/>
            <person name="Spring S."/>
            <person name="Schroeder M."/>
            <person name="Brambilla E."/>
            <person name="Klenk H.-P."/>
            <person name="Eisen J.A."/>
        </authorList>
    </citation>
    <scope>NUCLEOTIDE SEQUENCE [LARGE SCALE GENOMIC DNA]</scope>
    <source>
        <strain evidence="10">DSM 8271 / FlGlyR</strain>
    </source>
</reference>
<evidence type="ECO:0000313" key="9">
    <source>
        <dbReference type="EMBL" id="ADY57462.1"/>
    </source>
</evidence>
<proteinExistence type="inferred from homology"/>
<dbReference type="OrthoDB" id="9813426at2"/>
<keyword evidence="3 7" id="KW-1003">Cell membrane</keyword>
<comment type="subcellular location">
    <subcellularLocation>
        <location evidence="1 7">Cell membrane</location>
        <topology evidence="1 7">Multi-pass membrane protein</topology>
    </subcellularLocation>
</comment>
<evidence type="ECO:0000256" key="3">
    <source>
        <dbReference type="ARBA" id="ARBA00022475"/>
    </source>
</evidence>
<dbReference type="eggNOG" id="COG0586">
    <property type="taxonomic scope" value="Bacteria"/>
</dbReference>
<gene>
    <name evidence="9" type="ordered locus">Sgly_3196</name>
</gene>
<dbReference type="InterPro" id="IPR032818">
    <property type="entry name" value="DedA-like"/>
</dbReference>
<reference evidence="9 10" key="1">
    <citation type="journal article" date="2011" name="Stand. Genomic Sci.">
        <title>Complete genome sequence of Syntrophobotulus glycolicus type strain (FlGlyR).</title>
        <authorList>
            <person name="Han C."/>
            <person name="Mwirichia R."/>
            <person name="Chertkov O."/>
            <person name="Held B."/>
            <person name="Lapidus A."/>
            <person name="Nolan M."/>
            <person name="Lucas S."/>
            <person name="Hammon N."/>
            <person name="Deshpande S."/>
            <person name="Cheng J.F."/>
            <person name="Tapia R."/>
            <person name="Goodwin L."/>
            <person name="Pitluck S."/>
            <person name="Huntemann M."/>
            <person name="Liolios K."/>
            <person name="Ivanova N."/>
            <person name="Pagani I."/>
            <person name="Mavromatis K."/>
            <person name="Ovchinikova G."/>
            <person name="Pati A."/>
            <person name="Chen A."/>
            <person name="Palaniappan K."/>
            <person name="Land M."/>
            <person name="Hauser L."/>
            <person name="Brambilla E.M."/>
            <person name="Rohde M."/>
            <person name="Spring S."/>
            <person name="Sikorski J."/>
            <person name="Goker M."/>
            <person name="Woyke T."/>
            <person name="Bristow J."/>
            <person name="Eisen J.A."/>
            <person name="Markowitz V."/>
            <person name="Hugenholtz P."/>
            <person name="Kyrpides N.C."/>
            <person name="Klenk H.P."/>
            <person name="Detter J.C."/>
        </authorList>
    </citation>
    <scope>NUCLEOTIDE SEQUENCE [LARGE SCALE GENOMIC DNA]</scope>
    <source>
        <strain evidence="10">DSM 8271 / FlGlyR</strain>
    </source>
</reference>
<dbReference type="KEGG" id="sgy:Sgly_3196"/>
<sequence length="217" mass="24386">MELIAWIIDFILHIDKHLAEFIQIYGMWTYMILFLIIFCETGLVVTPFLPGDSLLFVIGALGATGALDIQLVTILLVVAAVGGDTLNYHIGKFIGLKAFGIKDSRFFKKEYLEKTHAFYERHGGKTIIIARFIPIIRTFAPFVAGMGRMSYWKFFSYNIVGGVVWVLIFVTGGYFFGNIPAVKNNFTLVILAIIFISLLPGIIAYLRQNVMRSNTKG</sequence>
<feature type="transmembrane region" description="Helical" evidence="7">
    <location>
        <begin position="154"/>
        <end position="176"/>
    </location>
</feature>
<feature type="transmembrane region" description="Helical" evidence="7">
    <location>
        <begin position="55"/>
        <end position="82"/>
    </location>
</feature>
<feature type="transmembrane region" description="Helical" evidence="7">
    <location>
        <begin position="28"/>
        <end position="49"/>
    </location>
</feature>
<keyword evidence="6 7" id="KW-0472">Membrane</keyword>